<evidence type="ECO:0000256" key="1">
    <source>
        <dbReference type="ARBA" id="ARBA00004429"/>
    </source>
</evidence>
<evidence type="ECO:0000256" key="8">
    <source>
        <dbReference type="SAM" id="MobiDB-lite"/>
    </source>
</evidence>
<feature type="transmembrane region" description="Helical" evidence="9">
    <location>
        <begin position="758"/>
        <end position="779"/>
    </location>
</feature>
<evidence type="ECO:0000256" key="9">
    <source>
        <dbReference type="SAM" id="Phobius"/>
    </source>
</evidence>
<comment type="caution">
    <text evidence="11">The sequence shown here is derived from an EMBL/GenBank/DDBJ whole genome shotgun (WGS) entry which is preliminary data.</text>
</comment>
<dbReference type="GO" id="GO:0022857">
    <property type="term" value="F:transmembrane transporter activity"/>
    <property type="evidence" value="ECO:0007669"/>
    <property type="project" value="UniProtKB-UniRule"/>
</dbReference>
<evidence type="ECO:0000256" key="5">
    <source>
        <dbReference type="ARBA" id="ARBA00022989"/>
    </source>
</evidence>
<feature type="transmembrane region" description="Helical" evidence="9">
    <location>
        <begin position="371"/>
        <end position="402"/>
    </location>
</feature>
<dbReference type="PANTHER" id="PTHR33362:SF2">
    <property type="entry name" value="TRAP TRANSPORTER LARGE PERMEASE PROTEIN"/>
    <property type="match status" value="1"/>
</dbReference>
<feature type="transmembrane region" description="Helical" evidence="9">
    <location>
        <begin position="414"/>
        <end position="441"/>
    </location>
</feature>
<evidence type="ECO:0000256" key="6">
    <source>
        <dbReference type="ARBA" id="ARBA00023136"/>
    </source>
</evidence>
<dbReference type="Proteomes" id="UP000294963">
    <property type="component" value="Unassembled WGS sequence"/>
</dbReference>
<feature type="transmembrane region" description="Helical" evidence="9">
    <location>
        <begin position="188"/>
        <end position="210"/>
    </location>
</feature>
<dbReference type="Pfam" id="PF06808">
    <property type="entry name" value="DctM"/>
    <property type="match status" value="1"/>
</dbReference>
<dbReference type="GO" id="GO:0005886">
    <property type="term" value="C:plasma membrane"/>
    <property type="evidence" value="ECO:0007669"/>
    <property type="project" value="UniProtKB-SubCell"/>
</dbReference>
<keyword evidence="3 7" id="KW-0997">Cell inner membrane</keyword>
<feature type="region of interest" description="Disordered" evidence="8">
    <location>
        <begin position="1"/>
        <end position="33"/>
    </location>
</feature>
<feature type="domain" description="TRAP C4-dicarboxylate transport system permease DctM subunit" evidence="10">
    <location>
        <begin position="333"/>
        <end position="778"/>
    </location>
</feature>
<evidence type="ECO:0000256" key="4">
    <source>
        <dbReference type="ARBA" id="ARBA00022692"/>
    </source>
</evidence>
<keyword evidence="7" id="KW-0813">Transport</keyword>
<comment type="subcellular location">
    <subcellularLocation>
        <location evidence="1 7">Cell inner membrane</location>
        <topology evidence="1 7">Multi-pass membrane protein</topology>
    </subcellularLocation>
</comment>
<evidence type="ECO:0000256" key="3">
    <source>
        <dbReference type="ARBA" id="ARBA00022519"/>
    </source>
</evidence>
<dbReference type="EMBL" id="SLVJ01000001">
    <property type="protein sequence ID" value="TCM70818.1"/>
    <property type="molecule type" value="Genomic_DNA"/>
</dbReference>
<feature type="transmembrane region" description="Helical" evidence="9">
    <location>
        <begin position="329"/>
        <end position="351"/>
    </location>
</feature>
<gene>
    <name evidence="11" type="ORF">EC844_10191</name>
</gene>
<reference evidence="11 12" key="1">
    <citation type="submission" date="2019-03" db="EMBL/GenBank/DDBJ databases">
        <title>Genomic analyses of the natural microbiome of Caenorhabditis elegans.</title>
        <authorList>
            <person name="Samuel B."/>
        </authorList>
    </citation>
    <scope>NUCLEOTIDE SEQUENCE [LARGE SCALE GENOMIC DNA]</scope>
    <source>
        <strain evidence="11 12">JUb89</strain>
    </source>
</reference>
<comment type="function">
    <text evidence="7">Part of the tripartite ATP-independent periplasmic (TRAP) transport system.</text>
</comment>
<keyword evidence="6 9" id="KW-0472">Membrane</keyword>
<evidence type="ECO:0000256" key="7">
    <source>
        <dbReference type="RuleBase" id="RU369079"/>
    </source>
</evidence>
<feature type="transmembrane region" description="Helical" evidence="9">
    <location>
        <begin position="453"/>
        <end position="473"/>
    </location>
</feature>
<protein>
    <submittedName>
        <fullName evidence="11">TRAP-type C4-dicarboxylate transport system permease large subunit</fullName>
    </submittedName>
</protein>
<feature type="transmembrane region" description="Helical" evidence="9">
    <location>
        <begin position="260"/>
        <end position="279"/>
    </location>
</feature>
<feature type="compositionally biased region" description="Polar residues" evidence="8">
    <location>
        <begin position="7"/>
        <end position="33"/>
    </location>
</feature>
<keyword evidence="5 9" id="KW-1133">Transmembrane helix</keyword>
<evidence type="ECO:0000256" key="2">
    <source>
        <dbReference type="ARBA" id="ARBA00022475"/>
    </source>
</evidence>
<proteinExistence type="predicted"/>
<feature type="transmembrane region" description="Helical" evidence="9">
    <location>
        <begin position="706"/>
        <end position="725"/>
    </location>
</feature>
<dbReference type="OrthoDB" id="8627919at2"/>
<feature type="transmembrane region" description="Helical" evidence="9">
    <location>
        <begin position="625"/>
        <end position="645"/>
    </location>
</feature>
<feature type="transmembrane region" description="Helical" evidence="9">
    <location>
        <begin position="46"/>
        <end position="65"/>
    </location>
</feature>
<feature type="transmembrane region" description="Helical" evidence="9">
    <location>
        <begin position="657"/>
        <end position="675"/>
    </location>
</feature>
<name>A0A4V2R233_ACICA</name>
<sequence length="785" mass="86579">MHDQQQRPDPSNAQQQPSTPPNKNQPSQQQAAQSGLGRLKNIWTEWISTLVVLGLLLLTLVIGTGEMIHGQLLRLGQGLYGDAASGLQYSVLRAEPTQPSCERNPNIDAQVQQQMNNNAQDEFADFFGTASEQDVRQSVLAAQQLCEEKYLSYDQTVAYIDQHATLRTYRNIELGFAVVFQFGTDHRALLLVLMVVFAAMTTTLKIHHIALRSPQTRLDYRVYALAMTLGNALLAFSALSQYRSVLDSGVVMSIDDKLIYGLWIILFALLALISLYQLFKPNTQAKAGGTLGMAMLSIPLYAYMAIITGISFSFFMAYPMGQGIYLGQLVEFSTIFLNLALFIWAGMLLKQTLIVDKFLSILRPWNLSPEILTWLILLAAALPTAYTGASGIFVIAAGAIIYKEVWNAGGRRQFALASAAMSGSMGVVLRPCLLIVVVASLNKEVTTDFLYHYGLYVFLITSTLFLLVSLMFAEQKFRIASPRVAFPLSIKGLVKVLPYVLIFILIWLFYKYALDTKMNEFTAPIMMPIILLVMVLYEKLRHEHAPIAAVGHWDESLNPIASAGQVQMPSTTTTATPSATAMTTSTATPSAMAAVTAASSAQQAEAALPRVGFFKAIHLSSSETVGHIGALVILMALSVSVGGFLERIHIMELFPTDIGSMYLVLTLIVALMIFVGMIMDPFGAVILISATVAPVAYQYGVDPVHFWMITLIGFELGYVSPPVALNHLLARQSIGDAEVAAADAEVRHQGFFYRYERWILPLLVMFPAMLIIAYVPYIFKLFNWY</sequence>
<keyword evidence="2" id="KW-1003">Cell membrane</keyword>
<feature type="transmembrane region" description="Helical" evidence="9">
    <location>
        <begin position="222"/>
        <end position="239"/>
    </location>
</feature>
<evidence type="ECO:0000313" key="11">
    <source>
        <dbReference type="EMBL" id="TCM70818.1"/>
    </source>
</evidence>
<feature type="transmembrane region" description="Helical" evidence="9">
    <location>
        <begin position="291"/>
        <end position="317"/>
    </location>
</feature>
<organism evidence="11 12">
    <name type="scientific">Acinetobacter calcoaceticus</name>
    <dbReference type="NCBI Taxonomy" id="471"/>
    <lineage>
        <taxon>Bacteria</taxon>
        <taxon>Pseudomonadati</taxon>
        <taxon>Pseudomonadota</taxon>
        <taxon>Gammaproteobacteria</taxon>
        <taxon>Moraxellales</taxon>
        <taxon>Moraxellaceae</taxon>
        <taxon>Acinetobacter</taxon>
        <taxon>Acinetobacter calcoaceticus/baumannii complex</taxon>
    </lineage>
</organism>
<dbReference type="PANTHER" id="PTHR33362">
    <property type="entry name" value="SIALIC ACID TRAP TRANSPORTER PERMEASE PROTEIN SIAT-RELATED"/>
    <property type="match status" value="1"/>
</dbReference>
<evidence type="ECO:0000259" key="10">
    <source>
        <dbReference type="Pfam" id="PF06808"/>
    </source>
</evidence>
<keyword evidence="4 9" id="KW-0812">Transmembrane</keyword>
<feature type="transmembrane region" description="Helical" evidence="9">
    <location>
        <begin position="521"/>
        <end position="537"/>
    </location>
</feature>
<dbReference type="AlphaFoldDB" id="A0A4V2R233"/>
<accession>A0A4V2R233</accession>
<feature type="transmembrane region" description="Helical" evidence="9">
    <location>
        <begin position="485"/>
        <end position="509"/>
    </location>
</feature>
<keyword evidence="12" id="KW-1185">Reference proteome</keyword>
<feature type="transmembrane region" description="Helical" evidence="9">
    <location>
        <begin position="682"/>
        <end position="700"/>
    </location>
</feature>
<dbReference type="InterPro" id="IPR004681">
    <property type="entry name" value="TRAP_DctM"/>
</dbReference>
<evidence type="ECO:0000313" key="12">
    <source>
        <dbReference type="Proteomes" id="UP000294963"/>
    </source>
</evidence>
<dbReference type="InterPro" id="IPR010656">
    <property type="entry name" value="DctM"/>
</dbReference>